<keyword evidence="6" id="KW-0482">Metalloprotease</keyword>
<dbReference type="InterPro" id="IPR040653">
    <property type="entry name" value="Csd3_N"/>
</dbReference>
<dbReference type="InterPro" id="IPR011055">
    <property type="entry name" value="Dup_hybrid_motif"/>
</dbReference>
<evidence type="ECO:0000313" key="9">
    <source>
        <dbReference type="EMBL" id="SHO81752.1"/>
    </source>
</evidence>
<name>A0A1W1ELS4_9ZZZZ</name>
<dbReference type="CDD" id="cd12797">
    <property type="entry name" value="M23_peptidase"/>
    <property type="match status" value="1"/>
</dbReference>
<dbReference type="PANTHER" id="PTHR21666:SF288">
    <property type="entry name" value="CELL DIVISION PROTEIN YTFB"/>
    <property type="match status" value="1"/>
</dbReference>
<feature type="domain" description="Csd3 N-terminal" evidence="8">
    <location>
        <begin position="22"/>
        <end position="104"/>
    </location>
</feature>
<keyword evidence="5" id="KW-0862">Zinc</keyword>
<dbReference type="InterPro" id="IPR016047">
    <property type="entry name" value="M23ase_b-sheet_dom"/>
</dbReference>
<dbReference type="PANTHER" id="PTHR21666">
    <property type="entry name" value="PEPTIDASE-RELATED"/>
    <property type="match status" value="1"/>
</dbReference>
<dbReference type="GO" id="GO:0004222">
    <property type="term" value="F:metalloendopeptidase activity"/>
    <property type="evidence" value="ECO:0007669"/>
    <property type="project" value="TreeGrafter"/>
</dbReference>
<keyword evidence="3" id="KW-0479">Metal-binding</keyword>
<keyword evidence="2" id="KW-0645">Protease</keyword>
<dbReference type="Gene3D" id="2.70.70.10">
    <property type="entry name" value="Glucose Permease (Domain IIA)"/>
    <property type="match status" value="1"/>
</dbReference>
<dbReference type="Gene3D" id="3.10.450.350">
    <property type="match status" value="1"/>
</dbReference>
<evidence type="ECO:0000259" key="7">
    <source>
        <dbReference type="Pfam" id="PF01551"/>
    </source>
</evidence>
<organism evidence="9">
    <name type="scientific">hydrothermal vent metagenome</name>
    <dbReference type="NCBI Taxonomy" id="652676"/>
    <lineage>
        <taxon>unclassified sequences</taxon>
        <taxon>metagenomes</taxon>
        <taxon>ecological metagenomes</taxon>
    </lineage>
</organism>
<dbReference type="Pfam" id="PF01551">
    <property type="entry name" value="Peptidase_M23"/>
    <property type="match status" value="1"/>
</dbReference>
<evidence type="ECO:0000256" key="2">
    <source>
        <dbReference type="ARBA" id="ARBA00022670"/>
    </source>
</evidence>
<dbReference type="FunFam" id="2.70.70.10:FF:000006">
    <property type="entry name" value="M23 family peptidase"/>
    <property type="match status" value="1"/>
</dbReference>
<evidence type="ECO:0000259" key="8">
    <source>
        <dbReference type="Pfam" id="PF18059"/>
    </source>
</evidence>
<evidence type="ECO:0000256" key="1">
    <source>
        <dbReference type="ARBA" id="ARBA00001947"/>
    </source>
</evidence>
<keyword evidence="4" id="KW-0378">Hydrolase</keyword>
<comment type="cofactor">
    <cofactor evidence="1">
        <name>Zn(2+)</name>
        <dbReference type="ChEBI" id="CHEBI:29105"/>
    </cofactor>
</comment>
<proteinExistence type="predicted"/>
<evidence type="ECO:0000256" key="5">
    <source>
        <dbReference type="ARBA" id="ARBA00022833"/>
    </source>
</evidence>
<evidence type="ECO:0000256" key="6">
    <source>
        <dbReference type="ARBA" id="ARBA00023049"/>
    </source>
</evidence>
<dbReference type="GO" id="GO:0006508">
    <property type="term" value="P:proteolysis"/>
    <property type="evidence" value="ECO:0007669"/>
    <property type="project" value="UniProtKB-KW"/>
</dbReference>
<evidence type="ECO:0000256" key="4">
    <source>
        <dbReference type="ARBA" id="ARBA00022801"/>
    </source>
</evidence>
<evidence type="ECO:0000256" key="3">
    <source>
        <dbReference type="ARBA" id="ARBA00022723"/>
    </source>
</evidence>
<dbReference type="SUPFAM" id="SSF51261">
    <property type="entry name" value="Duplicated hybrid motif"/>
    <property type="match status" value="1"/>
</dbReference>
<feature type="domain" description="M23ase beta-sheet core" evidence="7">
    <location>
        <begin position="251"/>
        <end position="345"/>
    </location>
</feature>
<dbReference type="InterPro" id="IPR050570">
    <property type="entry name" value="Cell_wall_metabolism_enzyme"/>
</dbReference>
<protein>
    <submittedName>
        <fullName evidence="9">Membrane proteins related to metalloendopeptidases</fullName>
    </submittedName>
</protein>
<gene>
    <name evidence="9" type="ORF">MNB_SV-15-1024</name>
</gene>
<accession>A0A1W1ELS4</accession>
<reference evidence="9" key="1">
    <citation type="submission" date="2016-10" db="EMBL/GenBank/DDBJ databases">
        <authorList>
            <person name="de Groot N.N."/>
        </authorList>
    </citation>
    <scope>NUCLEOTIDE SEQUENCE</scope>
</reference>
<dbReference type="AlphaFoldDB" id="A0A1W1ELS4"/>
<dbReference type="Pfam" id="PF18059">
    <property type="entry name" value="Csd3_N"/>
    <property type="match status" value="1"/>
</dbReference>
<dbReference type="EMBL" id="FRYL01000049">
    <property type="protein sequence ID" value="SHO81752.1"/>
    <property type="molecule type" value="Genomic_DNA"/>
</dbReference>
<sequence length="407" mass="46935">MRSLIIAILVISSLYSARVVETNWKKGELFAQYIERNNIPHSLLNDISQSDKTLLLEIQSGESFFELRDAQDKLLQALIPIGDEMQIQIRKNYKSGEYKFDIIPTIFIEAEYKVVLPITKSPSQDINRELKYASLALYYGKLFKNRKNINFKKLQKGDMMAFFYTQRSRLGKPISDPIITSAMLETNGKKHFVFVNKDGEKFSDTGKVIRYKVGIKKIPIYDKMRMPLRHIRITSRFTYKRYHPILRRYRPHLGIDFGARRGTPIMAASDGKVIYSGWMGGYGKVIKISHGGGFVSLYAHQSRLRAKRGSYVRKGQVIGYVGSTGRSTGPHLHFGLYKRGKAVNPAKYIRIATKKYKEIDIFKTKVVKIKGIQKYKDRLLALLNDKPSLKIWDSNAKNYYEYQGDIE</sequence>
<dbReference type="GO" id="GO:0046872">
    <property type="term" value="F:metal ion binding"/>
    <property type="evidence" value="ECO:0007669"/>
    <property type="project" value="UniProtKB-KW"/>
</dbReference>